<dbReference type="EMBL" id="JAUEPP010000004">
    <property type="protein sequence ID" value="KAK3345144.1"/>
    <property type="molecule type" value="Genomic_DNA"/>
</dbReference>
<comment type="caution">
    <text evidence="2">The sequence shown here is derived from an EMBL/GenBank/DDBJ whole genome shotgun (WGS) entry which is preliminary data.</text>
</comment>
<keyword evidence="1" id="KW-0472">Membrane</keyword>
<accession>A0AAE0JG87</accession>
<dbReference type="AlphaFoldDB" id="A0AAE0JG87"/>
<dbReference type="Proteomes" id="UP001278500">
    <property type="component" value="Unassembled WGS sequence"/>
</dbReference>
<evidence type="ECO:0000256" key="1">
    <source>
        <dbReference type="SAM" id="Phobius"/>
    </source>
</evidence>
<feature type="transmembrane region" description="Helical" evidence="1">
    <location>
        <begin position="84"/>
        <end position="105"/>
    </location>
</feature>
<name>A0AAE0JG87_9PEZI</name>
<keyword evidence="1" id="KW-1133">Transmembrane helix</keyword>
<sequence length="202" mass="22034">MQHRAIAPTMCSPWSLGARKHALAKETGKAVLCGEPPSESSSSGPFRKLQAGASTLVSVSPLLVYCLVSNLICLGLASRGTYAFNVYPGAAIRATILITPTGITVGKQRYASRIRFDDEQRVSWHWGMTARVSEQYKNRLDYSFHSFGGGSTRVAWLGRLTNASESRPFLGHCPMITKNHAPPGYATDGYSPCQPFHWALDT</sequence>
<dbReference type="GeneID" id="87858876"/>
<evidence type="ECO:0000313" key="2">
    <source>
        <dbReference type="EMBL" id="KAK3345144.1"/>
    </source>
</evidence>
<reference evidence="2" key="1">
    <citation type="journal article" date="2023" name="Mol. Phylogenet. Evol.">
        <title>Genome-scale phylogeny and comparative genomics of the fungal order Sordariales.</title>
        <authorList>
            <person name="Hensen N."/>
            <person name="Bonometti L."/>
            <person name="Westerberg I."/>
            <person name="Brannstrom I.O."/>
            <person name="Guillou S."/>
            <person name="Cros-Aarteil S."/>
            <person name="Calhoun S."/>
            <person name="Haridas S."/>
            <person name="Kuo A."/>
            <person name="Mondo S."/>
            <person name="Pangilinan J."/>
            <person name="Riley R."/>
            <person name="LaButti K."/>
            <person name="Andreopoulos B."/>
            <person name="Lipzen A."/>
            <person name="Chen C."/>
            <person name="Yan M."/>
            <person name="Daum C."/>
            <person name="Ng V."/>
            <person name="Clum A."/>
            <person name="Steindorff A."/>
            <person name="Ohm R.A."/>
            <person name="Martin F."/>
            <person name="Silar P."/>
            <person name="Natvig D.O."/>
            <person name="Lalanne C."/>
            <person name="Gautier V."/>
            <person name="Ament-Velasquez S.L."/>
            <person name="Kruys A."/>
            <person name="Hutchinson M.I."/>
            <person name="Powell A.J."/>
            <person name="Barry K."/>
            <person name="Miller A.N."/>
            <person name="Grigoriev I.V."/>
            <person name="Debuchy R."/>
            <person name="Gladieux P."/>
            <person name="Hiltunen Thoren M."/>
            <person name="Johannesson H."/>
        </authorList>
    </citation>
    <scope>NUCLEOTIDE SEQUENCE</scope>
    <source>
        <strain evidence="2">CBS 560.94</strain>
    </source>
</reference>
<feature type="transmembrane region" description="Helical" evidence="1">
    <location>
        <begin position="56"/>
        <end position="78"/>
    </location>
</feature>
<reference evidence="2" key="2">
    <citation type="submission" date="2023-06" db="EMBL/GenBank/DDBJ databases">
        <authorList>
            <consortium name="Lawrence Berkeley National Laboratory"/>
            <person name="Haridas S."/>
            <person name="Hensen N."/>
            <person name="Bonometti L."/>
            <person name="Westerberg I."/>
            <person name="Brannstrom I.O."/>
            <person name="Guillou S."/>
            <person name="Cros-Aarteil S."/>
            <person name="Calhoun S."/>
            <person name="Kuo A."/>
            <person name="Mondo S."/>
            <person name="Pangilinan J."/>
            <person name="Riley R."/>
            <person name="Labutti K."/>
            <person name="Andreopoulos B."/>
            <person name="Lipzen A."/>
            <person name="Chen C."/>
            <person name="Yanf M."/>
            <person name="Daum C."/>
            <person name="Ng V."/>
            <person name="Clum A."/>
            <person name="Steindorff A."/>
            <person name="Ohm R."/>
            <person name="Martin F."/>
            <person name="Silar P."/>
            <person name="Natvig D."/>
            <person name="Lalanne C."/>
            <person name="Gautier V."/>
            <person name="Ament-Velasquez S.L."/>
            <person name="Kruys A."/>
            <person name="Hutchinson M.I."/>
            <person name="Powell A.J."/>
            <person name="Barry K."/>
            <person name="Miller A.N."/>
            <person name="Grigoriev I.V."/>
            <person name="Debuchy R."/>
            <person name="Gladieux P."/>
            <person name="Thoren M.H."/>
            <person name="Johannesson H."/>
        </authorList>
    </citation>
    <scope>NUCLEOTIDE SEQUENCE</scope>
    <source>
        <strain evidence="2">CBS 560.94</strain>
    </source>
</reference>
<dbReference type="RefSeq" id="XP_062681757.1">
    <property type="nucleotide sequence ID" value="XM_062821722.1"/>
</dbReference>
<organism evidence="2 3">
    <name type="scientific">Neurospora tetraspora</name>
    <dbReference type="NCBI Taxonomy" id="94610"/>
    <lineage>
        <taxon>Eukaryota</taxon>
        <taxon>Fungi</taxon>
        <taxon>Dikarya</taxon>
        <taxon>Ascomycota</taxon>
        <taxon>Pezizomycotina</taxon>
        <taxon>Sordariomycetes</taxon>
        <taxon>Sordariomycetidae</taxon>
        <taxon>Sordariales</taxon>
        <taxon>Sordariaceae</taxon>
        <taxon>Neurospora</taxon>
    </lineage>
</organism>
<keyword evidence="1" id="KW-0812">Transmembrane</keyword>
<evidence type="ECO:0000313" key="3">
    <source>
        <dbReference type="Proteomes" id="UP001278500"/>
    </source>
</evidence>
<keyword evidence="3" id="KW-1185">Reference proteome</keyword>
<protein>
    <submittedName>
        <fullName evidence="2">Uncharacterized protein</fullName>
    </submittedName>
</protein>
<proteinExistence type="predicted"/>
<gene>
    <name evidence="2" type="ORF">B0H65DRAFT_196255</name>
</gene>